<dbReference type="SMART" id="SM00325">
    <property type="entry name" value="RhoGEF"/>
    <property type="match status" value="1"/>
</dbReference>
<dbReference type="InterPro" id="IPR000219">
    <property type="entry name" value="DH_dom"/>
</dbReference>
<feature type="compositionally biased region" description="Polar residues" evidence="2">
    <location>
        <begin position="382"/>
        <end position="397"/>
    </location>
</feature>
<proteinExistence type="predicted"/>
<dbReference type="SMART" id="SM00233">
    <property type="entry name" value="PH"/>
    <property type="match status" value="1"/>
</dbReference>
<sequence length="1121" mass="127822">MNFPRSRILQKQNSAPCLDLRSRRRVRSWDGTYDVDPMTHGRGYPGGGGLDGDSVRRLYGKLFYPRVRTISESAFEEGAMGPADHQVFDCEKMRLINAQKWLQLKWDNLKTPAIMQRRNSESCLLRRFKRKPRLARRVSDTQGKIRWELLPHSEKDEQKDARENEPDAGVGEDKPPPVPPRRSKSGKKPNARGQLGNSWPYDAQRNWSEQLENNEDVSNQCVGQLQTEWGSPQFTRFSNPEGMTNVQNDFRNDLDISQSPAVNVKVNTNSNRRVKPCLKNSKSSSSLISDRERVLDNYNYHRRYSVKDDVMNRCDFNPGISASNSDKSYILTHNAPPDLRRSPNSWPRLQMTEADDAIESAEVYDHVNSSYDSSKNDKSVARSKSLNDTVSREQNQLRGFRPHSFNGLRDRNLITTEPDTVDSAVPGRMDTPVIKPTRFERKSYKDLNSGIEISRGHSLPCDAELRALLGGIPDIETDSVAILPSPRVSPDIFHDIPGLAVTSESEDNSGDSITSGSLLHLQKGQQFLAVPRKLHRGRRRHASASASCSEESDNEPSPPISRRGRRSAIVDTKNVGDVSPTNLSPDGSPATSCDEGETRRNGRVRRHRSSLEADSYKHPGDFLASDHHRKLLKRNTIAEFSLNRSSMQGNSNEESKKGRQSSFSLLKLMRSRSKEAIAKLEDVLANMKPSEFKDNHLLAYKNLHWSELIASSDKHNEKTSEQLQLSEVERKRREAVWELFQSECVFLVNHLMVLKHCFMEPLKKCQVEGHLMYAEPEDLFGNLDELCYVSYTFCKDFIATLVKAMSSTEFGSTTVLLKAFDRFSSHSKDGDVYHTYCLNYTNALTYLERLRRNDDFNEFEKACCQDPRCQRLKLTDLLVAPLQHCTKLPLLLSNIRKYTEVEDEVQKLTESIARVEMSLQKMEDKMKWAKNYERVQEIARQLSWPPVTDLDPRYLKSTLIKQPCDRLLAACADRQLLHEGQLTLIESTKMIDIYLFLFDDILLITRMKKSAKKKQQNSGGDSKTPLQGDKYLYTVYKQPISLDRICLHDVPPTETAANGIKSAFVLVQISRYQQIIGVFTLQCSNDATKLKWMDKLREAKDGLDSVVSKRRTSDSENQTKH</sequence>
<dbReference type="Gene3D" id="1.20.900.10">
    <property type="entry name" value="Dbl homology (DH) domain"/>
    <property type="match status" value="1"/>
</dbReference>
<feature type="region of interest" description="Disordered" evidence="2">
    <location>
        <begin position="145"/>
        <end position="201"/>
    </location>
</feature>
<dbReference type="InterPro" id="IPR040181">
    <property type="entry name" value="PKHG5/7"/>
</dbReference>
<dbReference type="GO" id="GO:0007266">
    <property type="term" value="P:Rho protein signal transduction"/>
    <property type="evidence" value="ECO:0007669"/>
    <property type="project" value="TreeGrafter"/>
</dbReference>
<dbReference type="GO" id="GO:0005085">
    <property type="term" value="F:guanyl-nucleotide exchange factor activity"/>
    <property type="evidence" value="ECO:0007669"/>
    <property type="project" value="InterPro"/>
</dbReference>
<dbReference type="InterPro" id="IPR035899">
    <property type="entry name" value="DBL_dom_sf"/>
</dbReference>
<dbReference type="HOGENOM" id="CLU_280366_0_0_1"/>
<dbReference type="InterPro" id="IPR001849">
    <property type="entry name" value="PH_domain"/>
</dbReference>
<dbReference type="PROSITE" id="PS50010">
    <property type="entry name" value="DH_2"/>
    <property type="match status" value="1"/>
</dbReference>
<feature type="compositionally biased region" description="Polar residues" evidence="2">
    <location>
        <begin position="579"/>
        <end position="591"/>
    </location>
</feature>
<dbReference type="Gene3D" id="2.30.29.30">
    <property type="entry name" value="Pleckstrin-homology domain (PH domain)/Phosphotyrosine-binding domain (PTB)"/>
    <property type="match status" value="1"/>
</dbReference>
<feature type="compositionally biased region" description="Basic and acidic residues" evidence="2">
    <location>
        <begin position="145"/>
        <end position="175"/>
    </location>
</feature>
<dbReference type="CDD" id="cd00160">
    <property type="entry name" value="RhoGEF"/>
    <property type="match status" value="1"/>
</dbReference>
<organism evidence="3">
    <name type="scientific">Magallana gigas</name>
    <name type="common">Pacific oyster</name>
    <name type="synonym">Crassostrea gigas</name>
    <dbReference type="NCBI Taxonomy" id="29159"/>
    <lineage>
        <taxon>Eukaryota</taxon>
        <taxon>Metazoa</taxon>
        <taxon>Spiralia</taxon>
        <taxon>Lophotrochozoa</taxon>
        <taxon>Mollusca</taxon>
        <taxon>Bivalvia</taxon>
        <taxon>Autobranchia</taxon>
        <taxon>Pteriomorphia</taxon>
        <taxon>Ostreida</taxon>
        <taxon>Ostreoidea</taxon>
        <taxon>Ostreidae</taxon>
        <taxon>Magallana</taxon>
    </lineage>
</organism>
<feature type="region of interest" description="Disordered" evidence="2">
    <location>
        <begin position="529"/>
        <end position="617"/>
    </location>
</feature>
<dbReference type="SUPFAM" id="SSF48065">
    <property type="entry name" value="DBL homology domain (DH-domain)"/>
    <property type="match status" value="1"/>
</dbReference>
<dbReference type="AlphaFoldDB" id="K1PLH2"/>
<gene>
    <name evidence="3" type="ORF">CGI_10021491</name>
</gene>
<dbReference type="SUPFAM" id="SSF50729">
    <property type="entry name" value="PH domain-like"/>
    <property type="match status" value="1"/>
</dbReference>
<protein>
    <submittedName>
        <fullName evidence="3">Pleckstrin-like protein domain-containing family G member 7</fullName>
    </submittedName>
</protein>
<keyword evidence="1" id="KW-0175">Coiled coil</keyword>
<feature type="region of interest" description="Disordered" evidence="2">
    <location>
        <begin position="642"/>
        <end position="661"/>
    </location>
</feature>
<evidence type="ECO:0000256" key="1">
    <source>
        <dbReference type="SAM" id="Coils"/>
    </source>
</evidence>
<reference evidence="3" key="1">
    <citation type="journal article" date="2012" name="Nature">
        <title>The oyster genome reveals stress adaptation and complexity of shell formation.</title>
        <authorList>
            <person name="Zhang G."/>
            <person name="Fang X."/>
            <person name="Guo X."/>
            <person name="Li L."/>
            <person name="Luo R."/>
            <person name="Xu F."/>
            <person name="Yang P."/>
            <person name="Zhang L."/>
            <person name="Wang X."/>
            <person name="Qi H."/>
            <person name="Xiong Z."/>
            <person name="Que H."/>
            <person name="Xie Y."/>
            <person name="Holland P.W."/>
            <person name="Paps J."/>
            <person name="Zhu Y."/>
            <person name="Wu F."/>
            <person name="Chen Y."/>
            <person name="Wang J."/>
            <person name="Peng C."/>
            <person name="Meng J."/>
            <person name="Yang L."/>
            <person name="Liu J."/>
            <person name="Wen B."/>
            <person name="Zhang N."/>
            <person name="Huang Z."/>
            <person name="Zhu Q."/>
            <person name="Feng Y."/>
            <person name="Mount A."/>
            <person name="Hedgecock D."/>
            <person name="Xu Z."/>
            <person name="Liu Y."/>
            <person name="Domazet-Loso T."/>
            <person name="Du Y."/>
            <person name="Sun X."/>
            <person name="Zhang S."/>
            <person name="Liu B."/>
            <person name="Cheng P."/>
            <person name="Jiang X."/>
            <person name="Li J."/>
            <person name="Fan D."/>
            <person name="Wang W."/>
            <person name="Fu W."/>
            <person name="Wang T."/>
            <person name="Wang B."/>
            <person name="Zhang J."/>
            <person name="Peng Z."/>
            <person name="Li Y."/>
            <person name="Li N."/>
            <person name="Wang J."/>
            <person name="Chen M."/>
            <person name="He Y."/>
            <person name="Tan F."/>
            <person name="Song X."/>
            <person name="Zheng Q."/>
            <person name="Huang R."/>
            <person name="Yang H."/>
            <person name="Du X."/>
            <person name="Chen L."/>
            <person name="Yang M."/>
            <person name="Gaffney P.M."/>
            <person name="Wang S."/>
            <person name="Luo L."/>
            <person name="She Z."/>
            <person name="Ming Y."/>
            <person name="Huang W."/>
            <person name="Zhang S."/>
            <person name="Huang B."/>
            <person name="Zhang Y."/>
            <person name="Qu T."/>
            <person name="Ni P."/>
            <person name="Miao G."/>
            <person name="Wang J."/>
            <person name="Wang Q."/>
            <person name="Steinberg C.E."/>
            <person name="Wang H."/>
            <person name="Li N."/>
            <person name="Qian L."/>
            <person name="Zhang G."/>
            <person name="Li Y."/>
            <person name="Yang H."/>
            <person name="Liu X."/>
            <person name="Wang J."/>
            <person name="Yin Y."/>
            <person name="Wang J."/>
        </authorList>
    </citation>
    <scope>NUCLEOTIDE SEQUENCE [LARGE SCALE GENOMIC DNA]</scope>
    <source>
        <strain evidence="3">05x7-T-G4-1.051#20</strain>
    </source>
</reference>
<feature type="compositionally biased region" description="Polar residues" evidence="2">
    <location>
        <begin position="642"/>
        <end position="652"/>
    </location>
</feature>
<dbReference type="Pfam" id="PF00621">
    <property type="entry name" value="RhoGEF"/>
    <property type="match status" value="1"/>
</dbReference>
<name>K1PLH2_MAGGI</name>
<dbReference type="PANTHER" id="PTHR13217">
    <property type="entry name" value="PLECKSTRIN HOMOLOGY DOMAIN-CONTAINING FAMILY G MEMBER 7"/>
    <property type="match status" value="1"/>
</dbReference>
<feature type="coiled-coil region" evidence="1">
    <location>
        <begin position="898"/>
        <end position="925"/>
    </location>
</feature>
<feature type="compositionally biased region" description="Basic residues" evidence="2">
    <location>
        <begin position="181"/>
        <end position="190"/>
    </location>
</feature>
<dbReference type="EMBL" id="JH816055">
    <property type="protein sequence ID" value="EKC24892.1"/>
    <property type="molecule type" value="Genomic_DNA"/>
</dbReference>
<dbReference type="PROSITE" id="PS50003">
    <property type="entry name" value="PH_DOMAIN"/>
    <property type="match status" value="1"/>
</dbReference>
<evidence type="ECO:0000313" key="3">
    <source>
        <dbReference type="EMBL" id="EKC24892.1"/>
    </source>
</evidence>
<feature type="compositionally biased region" description="Basic residues" evidence="2">
    <location>
        <begin position="532"/>
        <end position="542"/>
    </location>
</feature>
<accession>K1PLH2</accession>
<feature type="region of interest" description="Disordered" evidence="2">
    <location>
        <begin position="368"/>
        <end position="408"/>
    </location>
</feature>
<evidence type="ECO:0000256" key="2">
    <source>
        <dbReference type="SAM" id="MobiDB-lite"/>
    </source>
</evidence>
<dbReference type="CDD" id="cd13245">
    <property type="entry name" value="PH_PLEKHG7"/>
    <property type="match status" value="1"/>
</dbReference>
<dbReference type="InParanoid" id="K1PLH2"/>
<dbReference type="InterPro" id="IPR011993">
    <property type="entry name" value="PH-like_dom_sf"/>
</dbReference>
<dbReference type="Pfam" id="PF16652">
    <property type="entry name" value="PH_13"/>
    <property type="match status" value="1"/>
</dbReference>
<dbReference type="PANTHER" id="PTHR13217:SF6">
    <property type="entry name" value="PLECKSTRIN HOMOLOGY DOMAIN-CONTAINING FAMILY G MEMBER 7"/>
    <property type="match status" value="1"/>
</dbReference>